<dbReference type="GO" id="GO:0009678">
    <property type="term" value="F:diphosphate hydrolysis-driven proton transmembrane transporter activity"/>
    <property type="evidence" value="ECO:0007669"/>
    <property type="project" value="UniProtKB-EC"/>
</dbReference>
<evidence type="ECO:0000256" key="10">
    <source>
        <dbReference type="SAM" id="Phobius"/>
    </source>
</evidence>
<feature type="transmembrane region" description="Helical" evidence="10">
    <location>
        <begin position="7"/>
        <end position="25"/>
    </location>
</feature>
<evidence type="ECO:0000256" key="5">
    <source>
        <dbReference type="ARBA" id="ARBA00022842"/>
    </source>
</evidence>
<keyword evidence="6" id="KW-1278">Translocase</keyword>
<evidence type="ECO:0000256" key="3">
    <source>
        <dbReference type="ARBA" id="ARBA00022448"/>
    </source>
</evidence>
<dbReference type="GO" id="GO:0016020">
    <property type="term" value="C:membrane"/>
    <property type="evidence" value="ECO:0007669"/>
    <property type="project" value="InterPro"/>
</dbReference>
<dbReference type="Pfam" id="PF03030">
    <property type="entry name" value="H_PPase"/>
    <property type="match status" value="1"/>
</dbReference>
<dbReference type="OrthoDB" id="1686289at2759"/>
<reference evidence="11" key="1">
    <citation type="journal article" date="2021" name="bioRxiv">
        <title>Whole Genome Assembly and Annotation of Northern Wild Rice, Zizania palustris L., Supports a Whole Genome Duplication in the Zizania Genus.</title>
        <authorList>
            <person name="Haas M."/>
            <person name="Kono T."/>
            <person name="Macchietto M."/>
            <person name="Millas R."/>
            <person name="McGilp L."/>
            <person name="Shao M."/>
            <person name="Duquette J."/>
            <person name="Hirsch C.N."/>
            <person name="Kimball J."/>
        </authorList>
    </citation>
    <scope>NUCLEOTIDE SEQUENCE</scope>
    <source>
        <tissue evidence="11">Fresh leaf tissue</tissue>
    </source>
</reference>
<dbReference type="EC" id="7.1.3.1" evidence="2"/>
<protein>
    <recommendedName>
        <fullName evidence="2">H(+)-exporting diphosphatase</fullName>
        <ecNumber evidence="2">7.1.3.1</ecNumber>
    </recommendedName>
</protein>
<dbReference type="GO" id="GO:0012505">
    <property type="term" value="C:endomembrane system"/>
    <property type="evidence" value="ECO:0007669"/>
    <property type="project" value="UniProtKB-SubCell"/>
</dbReference>
<evidence type="ECO:0000256" key="4">
    <source>
        <dbReference type="ARBA" id="ARBA00022692"/>
    </source>
</evidence>
<organism evidence="11 12">
    <name type="scientific">Zizania palustris</name>
    <name type="common">Northern wild rice</name>
    <dbReference type="NCBI Taxonomy" id="103762"/>
    <lineage>
        <taxon>Eukaryota</taxon>
        <taxon>Viridiplantae</taxon>
        <taxon>Streptophyta</taxon>
        <taxon>Embryophyta</taxon>
        <taxon>Tracheophyta</taxon>
        <taxon>Spermatophyta</taxon>
        <taxon>Magnoliopsida</taxon>
        <taxon>Liliopsida</taxon>
        <taxon>Poales</taxon>
        <taxon>Poaceae</taxon>
        <taxon>BOP clade</taxon>
        <taxon>Oryzoideae</taxon>
        <taxon>Oryzeae</taxon>
        <taxon>Zizaniinae</taxon>
        <taxon>Zizania</taxon>
    </lineage>
</organism>
<dbReference type="AlphaFoldDB" id="A0A8J5RQL3"/>
<keyword evidence="12" id="KW-1185">Reference proteome</keyword>
<evidence type="ECO:0000313" key="12">
    <source>
        <dbReference type="Proteomes" id="UP000729402"/>
    </source>
</evidence>
<keyword evidence="9 10" id="KW-0472">Membrane</keyword>
<evidence type="ECO:0000256" key="8">
    <source>
        <dbReference type="ARBA" id="ARBA00023065"/>
    </source>
</evidence>
<sequence>MGSAADAVIPACAVVGIAFALWQWFLVSRVKVSAYAASAGNGGRAVFRPEGDIDEDVGVGYGDDEEGEADGAVAVARCAEIQSAISVGANSFLFTQYKYLAVFMVVFAVVIFLFLGSVHRFSTSSQPCQYTKGKMCKPALANAVFSTIAFLLGAVTSVISGYLGMRVATFANARTTLEARRGIGAAFATAFRSGAVMGLPPSVPGPPGALRCHQGVWTVLR</sequence>
<dbReference type="Proteomes" id="UP000729402">
    <property type="component" value="Unassembled WGS sequence"/>
</dbReference>
<feature type="transmembrane region" description="Helical" evidence="10">
    <location>
        <begin position="139"/>
        <end position="165"/>
    </location>
</feature>
<dbReference type="EMBL" id="JAAALK010000288">
    <property type="protein sequence ID" value="KAG8052222.1"/>
    <property type="molecule type" value="Genomic_DNA"/>
</dbReference>
<dbReference type="InterPro" id="IPR004131">
    <property type="entry name" value="PPase-energised_H-pump"/>
</dbReference>
<feature type="transmembrane region" description="Helical" evidence="10">
    <location>
        <begin position="99"/>
        <end position="118"/>
    </location>
</feature>
<keyword evidence="3" id="KW-0813">Transport</keyword>
<evidence type="ECO:0000256" key="1">
    <source>
        <dbReference type="ARBA" id="ARBA00004127"/>
    </source>
</evidence>
<keyword evidence="5" id="KW-0460">Magnesium</keyword>
<comment type="caution">
    <text evidence="11">The sequence shown here is derived from an EMBL/GenBank/DDBJ whole genome shotgun (WGS) entry which is preliminary data.</text>
</comment>
<accession>A0A8J5RQL3</accession>
<gene>
    <name evidence="11" type="ORF">GUJ93_ZPchr0001g32153</name>
</gene>
<dbReference type="GO" id="GO:0004427">
    <property type="term" value="F:inorganic diphosphate phosphatase activity"/>
    <property type="evidence" value="ECO:0007669"/>
    <property type="project" value="InterPro"/>
</dbReference>
<keyword evidence="7 10" id="KW-1133">Transmembrane helix</keyword>
<keyword evidence="8" id="KW-0406">Ion transport</keyword>
<name>A0A8J5RQL3_ZIZPA</name>
<evidence type="ECO:0000256" key="2">
    <source>
        <dbReference type="ARBA" id="ARBA00013242"/>
    </source>
</evidence>
<evidence type="ECO:0000256" key="9">
    <source>
        <dbReference type="ARBA" id="ARBA00023136"/>
    </source>
</evidence>
<evidence type="ECO:0000256" key="6">
    <source>
        <dbReference type="ARBA" id="ARBA00022967"/>
    </source>
</evidence>
<evidence type="ECO:0000313" key="11">
    <source>
        <dbReference type="EMBL" id="KAG8052222.1"/>
    </source>
</evidence>
<comment type="subcellular location">
    <subcellularLocation>
        <location evidence="1">Endomembrane system</location>
        <topology evidence="1">Multi-pass membrane protein</topology>
    </subcellularLocation>
</comment>
<evidence type="ECO:0000256" key="7">
    <source>
        <dbReference type="ARBA" id="ARBA00022989"/>
    </source>
</evidence>
<proteinExistence type="predicted"/>
<keyword evidence="4 10" id="KW-0812">Transmembrane</keyword>
<dbReference type="PANTHER" id="PTHR31998">
    <property type="entry name" value="K(+)-INSENSITIVE PYROPHOSPHATE-ENERGIZED PROTON PUMP"/>
    <property type="match status" value="1"/>
</dbReference>
<reference evidence="11" key="2">
    <citation type="submission" date="2021-02" db="EMBL/GenBank/DDBJ databases">
        <authorList>
            <person name="Kimball J.A."/>
            <person name="Haas M.W."/>
            <person name="Macchietto M."/>
            <person name="Kono T."/>
            <person name="Duquette J."/>
            <person name="Shao M."/>
        </authorList>
    </citation>
    <scope>NUCLEOTIDE SEQUENCE</scope>
    <source>
        <tissue evidence="11">Fresh leaf tissue</tissue>
    </source>
</reference>